<protein>
    <recommendedName>
        <fullName evidence="5">Purine nucleoside permease</fullName>
    </recommendedName>
</protein>
<dbReference type="STRING" id="1016849.A0A0D1YWY6"/>
<feature type="signal peptide" evidence="2">
    <location>
        <begin position="1"/>
        <end position="19"/>
    </location>
</feature>
<dbReference type="PANTHER" id="PTHR38643">
    <property type="entry name" value="PURINE NUCLEOSIDE PERMEASE C285.05-RELATED"/>
    <property type="match status" value="1"/>
</dbReference>
<evidence type="ECO:0000313" key="3">
    <source>
        <dbReference type="EMBL" id="KIV86009.1"/>
    </source>
</evidence>
<dbReference type="GO" id="GO:0055085">
    <property type="term" value="P:transmembrane transport"/>
    <property type="evidence" value="ECO:0007669"/>
    <property type="project" value="InterPro"/>
</dbReference>
<dbReference type="OrthoDB" id="2331083at2759"/>
<keyword evidence="2" id="KW-0732">Signal</keyword>
<reference evidence="3 4" key="1">
    <citation type="submission" date="2015-01" db="EMBL/GenBank/DDBJ databases">
        <title>The Genome Sequence of Exophiala sideris CBS121828.</title>
        <authorList>
            <consortium name="The Broad Institute Genomics Platform"/>
            <person name="Cuomo C."/>
            <person name="de Hoog S."/>
            <person name="Gorbushina A."/>
            <person name="Stielow B."/>
            <person name="Teixiera M."/>
            <person name="Abouelleil A."/>
            <person name="Chapman S.B."/>
            <person name="Priest M."/>
            <person name="Young S.K."/>
            <person name="Wortman J."/>
            <person name="Nusbaum C."/>
            <person name="Birren B."/>
        </authorList>
    </citation>
    <scope>NUCLEOTIDE SEQUENCE [LARGE SCALE GENOMIC DNA]</scope>
    <source>
        <strain evidence="3 4">CBS 121828</strain>
    </source>
</reference>
<comment type="function">
    <text evidence="1">Nucleoside permease that transports adenosine and guanosine.</text>
</comment>
<organism evidence="3 4">
    <name type="scientific">Exophiala sideris</name>
    <dbReference type="NCBI Taxonomy" id="1016849"/>
    <lineage>
        <taxon>Eukaryota</taxon>
        <taxon>Fungi</taxon>
        <taxon>Dikarya</taxon>
        <taxon>Ascomycota</taxon>
        <taxon>Pezizomycotina</taxon>
        <taxon>Eurotiomycetes</taxon>
        <taxon>Chaetothyriomycetidae</taxon>
        <taxon>Chaetothyriales</taxon>
        <taxon>Herpotrichiellaceae</taxon>
        <taxon>Exophiala</taxon>
    </lineage>
</organism>
<accession>A0A0D1YWY6</accession>
<keyword evidence="1" id="KW-0813">Transport</keyword>
<proteinExistence type="inferred from homology"/>
<dbReference type="GO" id="GO:0005783">
    <property type="term" value="C:endoplasmic reticulum"/>
    <property type="evidence" value="ECO:0007669"/>
    <property type="project" value="TreeGrafter"/>
</dbReference>
<sequence>MNSLALVCMLALVLQNVAASACPDLLSPKVMIVNFFNPEGMVWYSNPDYDLLAQNVSVSGLSPPLRNTVPLFGDIHCTADGEVCQLVTGRSEINTALSSLALAFSDKFNLTQTYFLLNGIAGINPYIGSINSVTLARFAVQADMQYEIDGRELPSNFSTGLWALSTDAPGQFPSAFMGTEVFELNDNLRRKIAAIAATANLSDTVTAAAVRAQWKGTAGAAEPSVILTDTVTTNTYWTGELLAESIGAYTSLVTNGTAVYGTTQNNDNAALEGFLRGAVAKKLDFGRIILMRTASDYDRPPPGESILDNLLYVDDGAFTSSLENLVNVGVLIIKDILTNWASTYEIGIKADNYMGDVMGTLGGTPDFGPGPA</sequence>
<comment type="similarity">
    <text evidence="1">Belongs to the NUP family.</text>
</comment>
<dbReference type="EMBL" id="KN846951">
    <property type="protein sequence ID" value="KIV86009.1"/>
    <property type="molecule type" value="Genomic_DNA"/>
</dbReference>
<evidence type="ECO:0008006" key="5">
    <source>
        <dbReference type="Google" id="ProtNLM"/>
    </source>
</evidence>
<dbReference type="PIRSF" id="PIRSF013171">
    <property type="entry name" value="Pur_nuclsid_perm"/>
    <property type="match status" value="1"/>
</dbReference>
<evidence type="ECO:0000313" key="4">
    <source>
        <dbReference type="Proteomes" id="UP000053599"/>
    </source>
</evidence>
<dbReference type="InterPro" id="IPR009486">
    <property type="entry name" value="Pur_nuclsid_perm"/>
</dbReference>
<feature type="chain" id="PRO_5002237276" description="Purine nucleoside permease" evidence="2">
    <location>
        <begin position="20"/>
        <end position="372"/>
    </location>
</feature>
<name>A0A0D1YWY6_9EURO</name>
<dbReference type="PANTHER" id="PTHR38643:SF1">
    <property type="entry name" value="PURINE NUCLEOSIDE PERMEASE C285.05-RELATED"/>
    <property type="match status" value="1"/>
</dbReference>
<gene>
    <name evidence="3" type="ORF">PV11_01652</name>
</gene>
<dbReference type="AlphaFoldDB" id="A0A0D1YWY6"/>
<evidence type="ECO:0000256" key="1">
    <source>
        <dbReference type="PIRNR" id="PIRNR013171"/>
    </source>
</evidence>
<dbReference type="Proteomes" id="UP000053599">
    <property type="component" value="Unassembled WGS sequence"/>
</dbReference>
<evidence type="ECO:0000256" key="2">
    <source>
        <dbReference type="SAM" id="SignalP"/>
    </source>
</evidence>
<dbReference type="HOGENOM" id="CLU_031475_0_1_1"/>
<dbReference type="Pfam" id="PF06516">
    <property type="entry name" value="NUP"/>
    <property type="match status" value="1"/>
</dbReference>